<dbReference type="Pfam" id="PF09512">
    <property type="entry name" value="ThiW"/>
    <property type="match status" value="1"/>
</dbReference>
<dbReference type="PIRSF" id="PIRSF024534">
    <property type="entry name" value="ThiW"/>
    <property type="match status" value="1"/>
</dbReference>
<comment type="caution">
    <text evidence="2">The sequence shown here is derived from an EMBL/GenBank/DDBJ whole genome shotgun (WGS) entry which is preliminary data.</text>
</comment>
<organism evidence="2">
    <name type="scientific">bioreactor metagenome</name>
    <dbReference type="NCBI Taxonomy" id="1076179"/>
    <lineage>
        <taxon>unclassified sequences</taxon>
        <taxon>metagenomes</taxon>
        <taxon>ecological metagenomes</taxon>
    </lineage>
</organism>
<evidence type="ECO:0008006" key="3">
    <source>
        <dbReference type="Google" id="ProtNLM"/>
    </source>
</evidence>
<dbReference type="Gene3D" id="1.10.1760.20">
    <property type="match status" value="1"/>
</dbReference>
<name>A0A644WNL4_9ZZZZ</name>
<dbReference type="EMBL" id="VSSQ01001096">
    <property type="protein sequence ID" value="MPM05058.1"/>
    <property type="molecule type" value="Genomic_DNA"/>
</dbReference>
<keyword evidence="1" id="KW-0472">Membrane</keyword>
<dbReference type="NCBIfam" id="TIGR02359">
    <property type="entry name" value="thiW"/>
    <property type="match status" value="1"/>
</dbReference>
<accession>A0A644WNL4</accession>
<feature type="transmembrane region" description="Helical" evidence="1">
    <location>
        <begin position="101"/>
        <end position="121"/>
    </location>
</feature>
<reference evidence="2" key="1">
    <citation type="submission" date="2019-08" db="EMBL/GenBank/DDBJ databases">
        <authorList>
            <person name="Kucharzyk K."/>
            <person name="Murdoch R.W."/>
            <person name="Higgins S."/>
            <person name="Loffler F."/>
        </authorList>
    </citation>
    <scope>NUCLEOTIDE SEQUENCE</scope>
</reference>
<feature type="transmembrane region" description="Helical" evidence="1">
    <location>
        <begin position="68"/>
        <end position="89"/>
    </location>
</feature>
<sequence length="176" mass="18505">MQTARLTLSALLIAIGTLTANLFYIPAGISKCFPVQHCINVLAAILLGPSYATGIGFTIALLRNMFGLGTLLAFPGSMIGAFCAGILYARFKNVKSAMFGEIFGTGILGGFVSFLIAQYVLGKTTVAWFFIPPFLVSTIGGSIIAGLLIKSGVLNTVMSSSLLRQSSKNNKGGHYV</sequence>
<evidence type="ECO:0000256" key="1">
    <source>
        <dbReference type="SAM" id="Phobius"/>
    </source>
</evidence>
<feature type="transmembrane region" description="Helical" evidence="1">
    <location>
        <begin position="127"/>
        <end position="149"/>
    </location>
</feature>
<gene>
    <name evidence="2" type="ORF">SDC9_51340</name>
</gene>
<dbReference type="InterPro" id="IPR012652">
    <property type="entry name" value="ThiW"/>
</dbReference>
<proteinExistence type="predicted"/>
<dbReference type="AlphaFoldDB" id="A0A644WNL4"/>
<protein>
    <recommendedName>
        <fullName evidence="3">Energy coupling factor transporter S component ThiW</fullName>
    </recommendedName>
</protein>
<feature type="transmembrane region" description="Helical" evidence="1">
    <location>
        <begin position="6"/>
        <end position="27"/>
    </location>
</feature>
<feature type="transmembrane region" description="Helical" evidence="1">
    <location>
        <begin position="39"/>
        <end position="62"/>
    </location>
</feature>
<keyword evidence="1" id="KW-1133">Transmembrane helix</keyword>
<evidence type="ECO:0000313" key="2">
    <source>
        <dbReference type="EMBL" id="MPM05058.1"/>
    </source>
</evidence>
<keyword evidence="1" id="KW-0812">Transmembrane</keyword>